<dbReference type="RefSeq" id="WP_088812439.1">
    <property type="nucleotide sequence ID" value="NZ_FYEX01000001.1"/>
</dbReference>
<organism evidence="2 3">
    <name type="scientific">Polynucleobacter victoriensis</name>
    <dbReference type="NCBI Taxonomy" id="2049319"/>
    <lineage>
        <taxon>Bacteria</taxon>
        <taxon>Pseudomonadati</taxon>
        <taxon>Pseudomonadota</taxon>
        <taxon>Betaproteobacteria</taxon>
        <taxon>Burkholderiales</taxon>
        <taxon>Burkholderiaceae</taxon>
        <taxon>Polynucleobacter</taxon>
    </lineage>
</organism>
<gene>
    <name evidence="2" type="ORF">SAMN06295916_0547</name>
</gene>
<evidence type="ECO:0000259" key="1">
    <source>
        <dbReference type="Pfam" id="PF21781"/>
    </source>
</evidence>
<dbReference type="InterPro" id="IPR049241">
    <property type="entry name" value="DUF6876"/>
</dbReference>
<evidence type="ECO:0000313" key="3">
    <source>
        <dbReference type="Proteomes" id="UP000197215"/>
    </source>
</evidence>
<reference evidence="2 3" key="1">
    <citation type="submission" date="2017-06" db="EMBL/GenBank/DDBJ databases">
        <authorList>
            <person name="Kim H.J."/>
            <person name="Triplett B.A."/>
        </authorList>
    </citation>
    <scope>NUCLEOTIDE SEQUENCE [LARGE SCALE GENOMIC DNA]</scope>
    <source>
        <strain evidence="2 3">MWH-VicM1</strain>
    </source>
</reference>
<name>A0A212T6V5_9BURK</name>
<dbReference type="EMBL" id="FYEX01000001">
    <property type="protein sequence ID" value="SNC61793.1"/>
    <property type="molecule type" value="Genomic_DNA"/>
</dbReference>
<proteinExistence type="predicted"/>
<dbReference type="AlphaFoldDB" id="A0A212T6V5"/>
<sequence>MNLKKHQILNQLDQFTGTQYYYPLWPKVMLTDGTKYLAETVGCYWLMDAIASHILHLPKKETFAGCKLVKVKQGAELVIDDGNGNVLAKQHIRYTDFPLDSMRLYACWGEERWIIMLPSEY</sequence>
<evidence type="ECO:0000313" key="2">
    <source>
        <dbReference type="EMBL" id="SNC61793.1"/>
    </source>
</evidence>
<dbReference type="Proteomes" id="UP000197215">
    <property type="component" value="Unassembled WGS sequence"/>
</dbReference>
<protein>
    <recommendedName>
        <fullName evidence="1">DUF6876 domain-containing protein</fullName>
    </recommendedName>
</protein>
<keyword evidence="3" id="KW-1185">Reference proteome</keyword>
<accession>A0A212T6V5</accession>
<dbReference type="OrthoDB" id="1255124at2"/>
<feature type="domain" description="DUF6876" evidence="1">
    <location>
        <begin position="7"/>
        <end position="121"/>
    </location>
</feature>
<dbReference type="Pfam" id="PF21781">
    <property type="entry name" value="DUF6876"/>
    <property type="match status" value="1"/>
</dbReference>